<dbReference type="InterPro" id="IPR036875">
    <property type="entry name" value="Znf_CCHC_sf"/>
</dbReference>
<protein>
    <submittedName>
        <fullName evidence="4">Retrovirus-related Pol polyprotein from transposon TNT 1-94</fullName>
    </submittedName>
</protein>
<keyword evidence="1" id="KW-0863">Zinc-finger</keyword>
<dbReference type="Pfam" id="PF14223">
    <property type="entry name" value="Retrotran_gag_2"/>
    <property type="match status" value="1"/>
</dbReference>
<feature type="domain" description="CCHC-type" evidence="3">
    <location>
        <begin position="137"/>
        <end position="150"/>
    </location>
</feature>
<reference evidence="4 5" key="2">
    <citation type="journal article" date="2017" name="Nature">
        <title>The Apostasia genome and the evolution of orchids.</title>
        <authorList>
            <person name="Zhang G.Q."/>
            <person name="Liu K.W."/>
            <person name="Li Z."/>
            <person name="Lohaus R."/>
            <person name="Hsiao Y.Y."/>
            <person name="Niu S.C."/>
            <person name="Wang J.Y."/>
            <person name="Lin Y.C."/>
            <person name="Xu Q."/>
            <person name="Chen L.J."/>
            <person name="Yoshida K."/>
            <person name="Fujiwara S."/>
            <person name="Wang Z.W."/>
            <person name="Zhang Y.Q."/>
            <person name="Mitsuda N."/>
            <person name="Wang M."/>
            <person name="Liu G.H."/>
            <person name="Pecoraro L."/>
            <person name="Huang H.X."/>
            <person name="Xiao X.J."/>
            <person name="Lin M."/>
            <person name="Wu X.Y."/>
            <person name="Wu W.L."/>
            <person name="Chen Y.Y."/>
            <person name="Chang S.B."/>
            <person name="Sakamoto S."/>
            <person name="Ohme-Takagi M."/>
            <person name="Yagi M."/>
            <person name="Zeng S.J."/>
            <person name="Shen C.Y."/>
            <person name="Yeh C.M."/>
            <person name="Luo Y.B."/>
            <person name="Tsai W.C."/>
            <person name="Van de Peer Y."/>
            <person name="Liu Z.J."/>
        </authorList>
    </citation>
    <scope>NUCLEOTIDE SEQUENCE [LARGE SCALE GENOMIC DNA]</scope>
    <source>
        <tissue evidence="4">The whole plant</tissue>
    </source>
</reference>
<dbReference type="GO" id="GO:0003676">
    <property type="term" value="F:nucleic acid binding"/>
    <property type="evidence" value="ECO:0007669"/>
    <property type="project" value="InterPro"/>
</dbReference>
<organism evidence="4 5">
    <name type="scientific">Dendrobium catenatum</name>
    <dbReference type="NCBI Taxonomy" id="906689"/>
    <lineage>
        <taxon>Eukaryota</taxon>
        <taxon>Viridiplantae</taxon>
        <taxon>Streptophyta</taxon>
        <taxon>Embryophyta</taxon>
        <taxon>Tracheophyta</taxon>
        <taxon>Spermatophyta</taxon>
        <taxon>Magnoliopsida</taxon>
        <taxon>Liliopsida</taxon>
        <taxon>Asparagales</taxon>
        <taxon>Orchidaceae</taxon>
        <taxon>Epidendroideae</taxon>
        <taxon>Malaxideae</taxon>
        <taxon>Dendrobiinae</taxon>
        <taxon>Dendrobium</taxon>
    </lineage>
</organism>
<dbReference type="PANTHER" id="PTHR47481:SF31">
    <property type="entry name" value="OS01G0873500 PROTEIN"/>
    <property type="match status" value="1"/>
</dbReference>
<keyword evidence="5" id="KW-1185">Reference proteome</keyword>
<evidence type="ECO:0000256" key="1">
    <source>
        <dbReference type="PROSITE-ProRule" id="PRU00047"/>
    </source>
</evidence>
<evidence type="ECO:0000313" key="4">
    <source>
        <dbReference type="EMBL" id="PKU59756.1"/>
    </source>
</evidence>
<proteinExistence type="predicted"/>
<feature type="region of interest" description="Disordered" evidence="2">
    <location>
        <begin position="96"/>
        <end position="135"/>
    </location>
</feature>
<feature type="compositionally biased region" description="Polar residues" evidence="2">
    <location>
        <begin position="100"/>
        <end position="135"/>
    </location>
</feature>
<name>A0A2I0V8L2_9ASPA</name>
<dbReference type="PROSITE" id="PS50158">
    <property type="entry name" value="ZF_CCHC"/>
    <property type="match status" value="1"/>
</dbReference>
<dbReference type="Proteomes" id="UP000233837">
    <property type="component" value="Unassembled WGS sequence"/>
</dbReference>
<dbReference type="EMBL" id="KZ504068">
    <property type="protein sequence ID" value="PKU59756.1"/>
    <property type="molecule type" value="Genomic_DNA"/>
</dbReference>
<dbReference type="GO" id="GO:0008270">
    <property type="term" value="F:zinc ion binding"/>
    <property type="evidence" value="ECO:0007669"/>
    <property type="project" value="UniProtKB-KW"/>
</dbReference>
<dbReference type="InterPro" id="IPR001878">
    <property type="entry name" value="Znf_CCHC"/>
</dbReference>
<evidence type="ECO:0000259" key="3">
    <source>
        <dbReference type="PROSITE" id="PS50158"/>
    </source>
</evidence>
<evidence type="ECO:0000313" key="5">
    <source>
        <dbReference type="Proteomes" id="UP000233837"/>
    </source>
</evidence>
<reference evidence="4 5" key="1">
    <citation type="journal article" date="2016" name="Sci. Rep.">
        <title>The Dendrobium catenatum Lindl. genome sequence provides insights into polysaccharide synthase, floral development and adaptive evolution.</title>
        <authorList>
            <person name="Zhang G.Q."/>
            <person name="Xu Q."/>
            <person name="Bian C."/>
            <person name="Tsai W.C."/>
            <person name="Yeh C.M."/>
            <person name="Liu K.W."/>
            <person name="Yoshida K."/>
            <person name="Zhang L.S."/>
            <person name="Chang S.B."/>
            <person name="Chen F."/>
            <person name="Shi Y."/>
            <person name="Su Y.Y."/>
            <person name="Zhang Y.Q."/>
            <person name="Chen L.J."/>
            <person name="Yin Y."/>
            <person name="Lin M."/>
            <person name="Huang H."/>
            <person name="Deng H."/>
            <person name="Wang Z.W."/>
            <person name="Zhu S.L."/>
            <person name="Zhao X."/>
            <person name="Deng C."/>
            <person name="Niu S.C."/>
            <person name="Huang J."/>
            <person name="Wang M."/>
            <person name="Liu G.H."/>
            <person name="Yang H.J."/>
            <person name="Xiao X.J."/>
            <person name="Hsiao Y.Y."/>
            <person name="Wu W.L."/>
            <person name="Chen Y.Y."/>
            <person name="Mitsuda N."/>
            <person name="Ohme-Takagi M."/>
            <person name="Luo Y.B."/>
            <person name="Van de Peer Y."/>
            <person name="Liu Z.J."/>
        </authorList>
    </citation>
    <scope>NUCLEOTIDE SEQUENCE [LARGE SCALE GENOMIC DNA]</scope>
    <source>
        <tissue evidence="4">The whole plant</tissue>
    </source>
</reference>
<evidence type="ECO:0000256" key="2">
    <source>
        <dbReference type="SAM" id="MobiDB-lite"/>
    </source>
</evidence>
<dbReference type="SUPFAM" id="SSF57756">
    <property type="entry name" value="Retrovirus zinc finger-like domains"/>
    <property type="match status" value="1"/>
</dbReference>
<dbReference type="AlphaFoldDB" id="A0A2I0V8L2"/>
<keyword evidence="1" id="KW-0862">Zinc</keyword>
<dbReference type="PANTHER" id="PTHR47481">
    <property type="match status" value="1"/>
</dbReference>
<gene>
    <name evidence="4" type="ORF">MA16_Dca021753</name>
</gene>
<accession>A0A2I0V8L2</accession>
<keyword evidence="1" id="KW-0479">Metal-binding</keyword>
<sequence length="248" mass="26956">MKDLSVQQYLTRIKTIVDNISASGSKIESEDIMLHILNGLPSSYNSFKSTIRNSLLPVDLDTFYALLCNEEIHLHQETLQDQPGNVTPAALYAAPLTSARPRSTNNRRFNKPKPSSQTASVPQLHSSGQPQQTRPTCQICGKLGHIALNCWHRNNPKYAPTDTRQPRAMFANPAAPVNQDWILDSGASAHLTPDANQLYYPSSYQGSDTVSTANGNALPISNSGQGLLPLPDMARLSGPSSSASWTTS</sequence>